<evidence type="ECO:0000256" key="5">
    <source>
        <dbReference type="SAM" id="Phobius"/>
    </source>
</evidence>
<dbReference type="RefSeq" id="WP_121896817.1">
    <property type="nucleotide sequence ID" value="NZ_RCNT01000001.1"/>
</dbReference>
<dbReference type="EMBL" id="RCNT01000001">
    <property type="protein sequence ID" value="RMA44225.1"/>
    <property type="molecule type" value="Genomic_DNA"/>
</dbReference>
<evidence type="ECO:0000256" key="1">
    <source>
        <dbReference type="ARBA" id="ARBA00004141"/>
    </source>
</evidence>
<evidence type="ECO:0000259" key="6">
    <source>
        <dbReference type="Pfam" id="PF01699"/>
    </source>
</evidence>
<dbReference type="PANTHER" id="PTHR10846">
    <property type="entry name" value="SODIUM/POTASSIUM/CALCIUM EXCHANGER"/>
    <property type="match status" value="1"/>
</dbReference>
<feature type="transmembrane region" description="Helical" evidence="5">
    <location>
        <begin position="261"/>
        <end position="281"/>
    </location>
</feature>
<keyword evidence="2 5" id="KW-0812">Transmembrane</keyword>
<dbReference type="InterPro" id="IPR004837">
    <property type="entry name" value="NaCa_Exmemb"/>
</dbReference>
<accession>A0A3L9Y9K1</accession>
<protein>
    <submittedName>
        <fullName evidence="7">Sodium:calcium antiporter</fullName>
    </submittedName>
</protein>
<keyword evidence="3 5" id="KW-1133">Transmembrane helix</keyword>
<dbReference type="NCBIfam" id="TIGR00367">
    <property type="entry name" value="calcium/sodium antiporter"/>
    <property type="match status" value="1"/>
</dbReference>
<dbReference type="Gene3D" id="1.20.1420.30">
    <property type="entry name" value="NCX, central ion-binding region"/>
    <property type="match status" value="1"/>
</dbReference>
<reference evidence="7 8" key="1">
    <citation type="submission" date="2018-10" db="EMBL/GenBank/DDBJ databases">
        <authorList>
            <person name="Jung H.S."/>
            <person name="Jeon C.O."/>
        </authorList>
    </citation>
    <scope>NUCLEOTIDE SEQUENCE [LARGE SCALE GENOMIC DNA]</scope>
    <source>
        <strain evidence="7 8">MA-7-27</strain>
    </source>
</reference>
<gene>
    <name evidence="7" type="ORF">D9R08_02960</name>
</gene>
<dbReference type="InterPro" id="IPR044880">
    <property type="entry name" value="NCX_ion-bd_dom_sf"/>
</dbReference>
<feature type="transmembrane region" description="Helical" evidence="5">
    <location>
        <begin position="101"/>
        <end position="119"/>
    </location>
</feature>
<dbReference type="PANTHER" id="PTHR10846:SF8">
    <property type="entry name" value="INNER MEMBRANE PROTEIN YRBG"/>
    <property type="match status" value="1"/>
</dbReference>
<evidence type="ECO:0000313" key="7">
    <source>
        <dbReference type="EMBL" id="RMA44225.1"/>
    </source>
</evidence>
<feature type="transmembrane region" description="Helical" evidence="5">
    <location>
        <begin position="288"/>
        <end position="305"/>
    </location>
</feature>
<evidence type="ECO:0000256" key="4">
    <source>
        <dbReference type="ARBA" id="ARBA00023136"/>
    </source>
</evidence>
<feature type="domain" description="Sodium/calcium exchanger membrane region" evidence="6">
    <location>
        <begin position="3"/>
        <end position="140"/>
    </location>
</feature>
<feature type="transmembrane region" description="Helical" evidence="5">
    <location>
        <begin position="125"/>
        <end position="142"/>
    </location>
</feature>
<evidence type="ECO:0000256" key="3">
    <source>
        <dbReference type="ARBA" id="ARBA00022989"/>
    </source>
</evidence>
<dbReference type="GO" id="GO:0005886">
    <property type="term" value="C:plasma membrane"/>
    <property type="evidence" value="ECO:0007669"/>
    <property type="project" value="TreeGrafter"/>
</dbReference>
<feature type="transmembrane region" description="Helical" evidence="5">
    <location>
        <begin position="162"/>
        <end position="188"/>
    </location>
</feature>
<organism evidence="7 8">
    <name type="scientific">Rhodophyticola porphyridii</name>
    <dbReference type="NCBI Taxonomy" id="1852017"/>
    <lineage>
        <taxon>Bacteria</taxon>
        <taxon>Pseudomonadati</taxon>
        <taxon>Pseudomonadota</taxon>
        <taxon>Alphaproteobacteria</taxon>
        <taxon>Rhodobacterales</taxon>
        <taxon>Roseobacteraceae</taxon>
        <taxon>Rhodophyticola</taxon>
    </lineage>
</organism>
<feature type="domain" description="Sodium/calcium exchanger membrane region" evidence="6">
    <location>
        <begin position="166"/>
        <end position="303"/>
    </location>
</feature>
<name>A0A3L9Y9K1_9RHOB</name>
<dbReference type="GO" id="GO:0006874">
    <property type="term" value="P:intracellular calcium ion homeostasis"/>
    <property type="evidence" value="ECO:0007669"/>
    <property type="project" value="TreeGrafter"/>
</dbReference>
<feature type="transmembrane region" description="Helical" evidence="5">
    <location>
        <begin position="62"/>
        <end position="89"/>
    </location>
</feature>
<keyword evidence="4 5" id="KW-0472">Membrane</keyword>
<comment type="subcellular location">
    <subcellularLocation>
        <location evidence="1">Membrane</location>
        <topology evidence="1">Multi-pass membrane protein</topology>
    </subcellularLocation>
</comment>
<dbReference type="AlphaFoldDB" id="A0A3L9Y9K1"/>
<dbReference type="Pfam" id="PF01699">
    <property type="entry name" value="Na_Ca_ex"/>
    <property type="match status" value="2"/>
</dbReference>
<comment type="caution">
    <text evidence="7">The sequence shown here is derived from an EMBL/GenBank/DDBJ whole genome shotgun (WGS) entry which is preliminary data.</text>
</comment>
<dbReference type="GO" id="GO:0005262">
    <property type="term" value="F:calcium channel activity"/>
    <property type="evidence" value="ECO:0007669"/>
    <property type="project" value="TreeGrafter"/>
</dbReference>
<sequence length="306" mass="30766">MTVIMCLIGLLLLLAGGEILVRGGVGLAQRMRVTPAVVGVVVLGFGTSMPEMVTSLQAAGQGAAGIAIGNVIGSNIANILLILALAVLIAPVTPAGAVPRLDLWALGLATGLGAGLVLLGEVSRLAGFALLVLLAAYLWRAVGDARRAPGEQPELTLLPPPLWRAAGLALGGIALTIWGAHLLVTAAVDLARGLGVSEVVIGLTLVAVGTSLPELAATVMAAIRGQGRMALGNIVGSNVFNILGILGVTAMVFPIDVPADIAAMDLALFLGAGLCLLLLLVRPRIGRGAGAAMLAAYLGYIGWLAT</sequence>
<feature type="transmembrane region" description="Helical" evidence="5">
    <location>
        <begin position="235"/>
        <end position="255"/>
    </location>
</feature>
<dbReference type="OrthoDB" id="9794225at2"/>
<keyword evidence="8" id="KW-1185">Reference proteome</keyword>
<dbReference type="GO" id="GO:0008273">
    <property type="term" value="F:calcium, potassium:sodium antiporter activity"/>
    <property type="evidence" value="ECO:0007669"/>
    <property type="project" value="TreeGrafter"/>
</dbReference>
<dbReference type="Proteomes" id="UP000281343">
    <property type="component" value="Unassembled WGS sequence"/>
</dbReference>
<evidence type="ECO:0000256" key="2">
    <source>
        <dbReference type="ARBA" id="ARBA00022692"/>
    </source>
</evidence>
<proteinExistence type="predicted"/>
<dbReference type="InterPro" id="IPR004481">
    <property type="entry name" value="K/Na/Ca-exchanger"/>
</dbReference>
<evidence type="ECO:0000313" key="8">
    <source>
        <dbReference type="Proteomes" id="UP000281343"/>
    </source>
</evidence>